<dbReference type="InterPro" id="IPR036259">
    <property type="entry name" value="MFS_trans_sf"/>
</dbReference>
<dbReference type="Proteomes" id="UP000007752">
    <property type="component" value="Chromosome 1"/>
</dbReference>
<feature type="transmembrane region" description="Helical" evidence="6">
    <location>
        <begin position="110"/>
        <end position="131"/>
    </location>
</feature>
<organism evidence="7">
    <name type="scientific">Oryza sativa subsp. japonica</name>
    <name type="common">Rice</name>
    <dbReference type="NCBI Taxonomy" id="39947"/>
    <lineage>
        <taxon>Eukaryota</taxon>
        <taxon>Viridiplantae</taxon>
        <taxon>Streptophyta</taxon>
        <taxon>Embryophyta</taxon>
        <taxon>Tracheophyta</taxon>
        <taxon>Spermatophyta</taxon>
        <taxon>Magnoliopsida</taxon>
        <taxon>Liliopsida</taxon>
        <taxon>Poales</taxon>
        <taxon>Poaceae</taxon>
        <taxon>BOP clade</taxon>
        <taxon>Oryzoideae</taxon>
        <taxon>Oryzeae</taxon>
        <taxon>Oryzinae</taxon>
        <taxon>Oryza</taxon>
        <taxon>Oryza sativa</taxon>
    </lineage>
</organism>
<dbReference type="GO" id="GO:0022857">
    <property type="term" value="F:transmembrane transporter activity"/>
    <property type="evidence" value="ECO:0007669"/>
    <property type="project" value="InterPro"/>
</dbReference>
<dbReference type="InterPro" id="IPR000109">
    <property type="entry name" value="POT_fam"/>
</dbReference>
<accession>A3A019</accession>
<evidence type="ECO:0000256" key="6">
    <source>
        <dbReference type="SAM" id="Phobius"/>
    </source>
</evidence>
<comment type="similarity">
    <text evidence="2">Belongs to the major facilitator superfamily. Proton-dependent oligopeptide transporter (POT/PTR) (TC 2.A.17) family.</text>
</comment>
<sequence>MADHRSKLVSHLLDSGMADTVAGAVDYRGRPASRAATGGWKSSVFVMAMEIAERFAYKGVAANLITYLTGPLGQPMARAAASIDAWKGVSQMLPLPLACVADAWLGRYRAIVLASVIFVLSMGTLSMSSAFPVSRAGHVAVFYVALYMVALGEGAHKPCAQAFAADQFDEKDGGECAARSSFFNWWYFGMCAGTAVTTMVSSYVQDNVGWGLGFGIPCIVIVVSLAAFLLGTRSYRFYTARTASPVARVAKAFLTLIKSWRSNRRTKRSSASASSSSSPVYDRLFVPLARRYTGRPSGITMLQRVGAGLALSLVAVVLSALVETRRLRVAAGAGMADAPKARLPMSLWWMVPQYVLVGVADVFAMIGLQEFFYDQVPDAVRSLGLALFLSIFGVGHLLSSLLISVIDGATARRAGGSWFANNLNRAHLDYFYWLLAGLCAVELVAFFLFSRVYTYKKKGNDADGNCDYRGVDDDGICV</sequence>
<evidence type="ECO:0000256" key="3">
    <source>
        <dbReference type="ARBA" id="ARBA00022692"/>
    </source>
</evidence>
<feature type="transmembrane region" description="Helical" evidence="6">
    <location>
        <begin position="305"/>
        <end position="322"/>
    </location>
</feature>
<keyword evidence="3 6" id="KW-0812">Transmembrane</keyword>
<evidence type="ECO:0000313" key="7">
    <source>
        <dbReference type="EMBL" id="EAZ14316.1"/>
    </source>
</evidence>
<evidence type="ECO:0000256" key="2">
    <source>
        <dbReference type="ARBA" id="ARBA00005982"/>
    </source>
</evidence>
<feature type="transmembrane region" description="Helical" evidence="6">
    <location>
        <begin position="354"/>
        <end position="373"/>
    </location>
</feature>
<name>A3A019_ORYSJ</name>
<comment type="subcellular location">
    <subcellularLocation>
        <location evidence="1">Membrane</location>
        <topology evidence="1">Multi-pass membrane protein</topology>
    </subcellularLocation>
</comment>
<feature type="transmembrane region" description="Helical" evidence="6">
    <location>
        <begin position="385"/>
        <end position="410"/>
    </location>
</feature>
<feature type="transmembrane region" description="Helical" evidence="6">
    <location>
        <begin position="430"/>
        <end position="449"/>
    </location>
</feature>
<dbReference type="Gene3D" id="1.20.1250.20">
    <property type="entry name" value="MFS general substrate transporter like domains"/>
    <property type="match status" value="2"/>
</dbReference>
<dbReference type="AlphaFoldDB" id="A3A019"/>
<gene>
    <name evidence="7" type="ORF">OsJ_04243</name>
</gene>
<dbReference type="GO" id="GO:0016020">
    <property type="term" value="C:membrane"/>
    <property type="evidence" value="ECO:0007669"/>
    <property type="project" value="UniProtKB-SubCell"/>
</dbReference>
<keyword evidence="4 6" id="KW-1133">Transmembrane helix</keyword>
<protein>
    <submittedName>
        <fullName evidence="7">Uncharacterized protein</fullName>
    </submittedName>
</protein>
<evidence type="ECO:0000256" key="1">
    <source>
        <dbReference type="ARBA" id="ARBA00004141"/>
    </source>
</evidence>
<proteinExistence type="inferred from homology"/>
<feature type="transmembrane region" description="Helical" evidence="6">
    <location>
        <begin position="185"/>
        <end position="204"/>
    </location>
</feature>
<dbReference type="Pfam" id="PF00854">
    <property type="entry name" value="PTR2"/>
    <property type="match status" value="2"/>
</dbReference>
<evidence type="ECO:0000256" key="4">
    <source>
        <dbReference type="ARBA" id="ARBA00022989"/>
    </source>
</evidence>
<dbReference type="PANTHER" id="PTHR11654">
    <property type="entry name" value="OLIGOPEPTIDE TRANSPORTER-RELATED"/>
    <property type="match status" value="1"/>
</dbReference>
<keyword evidence="5 6" id="KW-0472">Membrane</keyword>
<dbReference type="SUPFAM" id="SSF103473">
    <property type="entry name" value="MFS general substrate transporter"/>
    <property type="match status" value="1"/>
</dbReference>
<reference evidence="7" key="1">
    <citation type="journal article" date="2005" name="PLoS Biol.">
        <title>The genomes of Oryza sativa: a history of duplications.</title>
        <authorList>
            <person name="Yu J."/>
            <person name="Wang J."/>
            <person name="Lin W."/>
            <person name="Li S."/>
            <person name="Li H."/>
            <person name="Zhou J."/>
            <person name="Ni P."/>
            <person name="Dong W."/>
            <person name="Hu S."/>
            <person name="Zeng C."/>
            <person name="Zhang J."/>
            <person name="Zhang Y."/>
            <person name="Li R."/>
            <person name="Xu Z."/>
            <person name="Li S."/>
            <person name="Li X."/>
            <person name="Zheng H."/>
            <person name="Cong L."/>
            <person name="Lin L."/>
            <person name="Yin J."/>
            <person name="Geng J."/>
            <person name="Li G."/>
            <person name="Shi J."/>
            <person name="Liu J."/>
            <person name="Lv H."/>
            <person name="Li J."/>
            <person name="Wang J."/>
            <person name="Deng Y."/>
            <person name="Ran L."/>
            <person name="Shi X."/>
            <person name="Wang X."/>
            <person name="Wu Q."/>
            <person name="Li C."/>
            <person name="Ren X."/>
            <person name="Wang J."/>
            <person name="Wang X."/>
            <person name="Li D."/>
            <person name="Liu D."/>
            <person name="Zhang X."/>
            <person name="Ji Z."/>
            <person name="Zhao W."/>
            <person name="Sun Y."/>
            <person name="Zhang Z."/>
            <person name="Bao J."/>
            <person name="Han Y."/>
            <person name="Dong L."/>
            <person name="Ji J."/>
            <person name="Chen P."/>
            <person name="Wu S."/>
            <person name="Liu J."/>
            <person name="Xiao Y."/>
            <person name="Bu D."/>
            <person name="Tan J."/>
            <person name="Yang L."/>
            <person name="Ye C."/>
            <person name="Zhang J."/>
            <person name="Xu J."/>
            <person name="Zhou Y."/>
            <person name="Yu Y."/>
            <person name="Zhang B."/>
            <person name="Zhuang S."/>
            <person name="Wei H."/>
            <person name="Liu B."/>
            <person name="Lei M."/>
            <person name="Yu H."/>
            <person name="Li Y."/>
            <person name="Xu H."/>
            <person name="Wei S."/>
            <person name="He X."/>
            <person name="Fang L."/>
            <person name="Zhang Z."/>
            <person name="Zhang Y."/>
            <person name="Huang X."/>
            <person name="Su Z."/>
            <person name="Tong W."/>
            <person name="Li J."/>
            <person name="Tong Z."/>
            <person name="Li S."/>
            <person name="Ye J."/>
            <person name="Wang L."/>
            <person name="Fang L."/>
            <person name="Lei T."/>
            <person name="Chen C."/>
            <person name="Chen H."/>
            <person name="Xu Z."/>
            <person name="Li H."/>
            <person name="Huang H."/>
            <person name="Zhang F."/>
            <person name="Xu H."/>
            <person name="Li N."/>
            <person name="Zhao C."/>
            <person name="Li S."/>
            <person name="Dong L."/>
            <person name="Huang Y."/>
            <person name="Li L."/>
            <person name="Xi Y."/>
            <person name="Qi Q."/>
            <person name="Li W."/>
            <person name="Zhang B."/>
            <person name="Hu W."/>
            <person name="Zhang Y."/>
            <person name="Tian X."/>
            <person name="Jiao Y."/>
            <person name="Liang X."/>
            <person name="Jin J."/>
            <person name="Gao L."/>
            <person name="Zheng W."/>
            <person name="Hao B."/>
            <person name="Liu S."/>
            <person name="Wang W."/>
            <person name="Yuan L."/>
            <person name="Cao M."/>
            <person name="McDermott J."/>
            <person name="Samudrala R."/>
            <person name="Wang J."/>
            <person name="Wong G.K."/>
            <person name="Yang H."/>
        </authorList>
    </citation>
    <scope>NUCLEOTIDE SEQUENCE [LARGE SCALE GENOMIC DNA]</scope>
</reference>
<feature type="transmembrane region" description="Helical" evidence="6">
    <location>
        <begin position="210"/>
        <end position="231"/>
    </location>
</feature>
<reference evidence="7" key="2">
    <citation type="submission" date="2008-12" db="EMBL/GenBank/DDBJ databases">
        <title>Improved gene annotation of the rice (Oryza sativa) genomes.</title>
        <authorList>
            <person name="Wang J."/>
            <person name="Li R."/>
            <person name="Fan W."/>
            <person name="Huang Q."/>
            <person name="Zhang J."/>
            <person name="Zhou Y."/>
            <person name="Hu Y."/>
            <person name="Zi S."/>
            <person name="Li J."/>
            <person name="Ni P."/>
            <person name="Zheng H."/>
            <person name="Zhang Y."/>
            <person name="Zhao M."/>
            <person name="Hao Q."/>
            <person name="McDermott J."/>
            <person name="Samudrala R."/>
            <person name="Kristiansen K."/>
            <person name="Wong G.K.-S."/>
        </authorList>
    </citation>
    <scope>NUCLEOTIDE SEQUENCE</scope>
</reference>
<evidence type="ECO:0000256" key="5">
    <source>
        <dbReference type="ARBA" id="ARBA00023136"/>
    </source>
</evidence>
<dbReference type="EMBL" id="CM000138">
    <property type="protein sequence ID" value="EAZ14316.1"/>
    <property type="molecule type" value="Genomic_DNA"/>
</dbReference>